<keyword evidence="1" id="KW-0805">Transcription regulation</keyword>
<keyword evidence="7" id="KW-1185">Reference proteome</keyword>
<dbReference type="PROSITE" id="PS50977">
    <property type="entry name" value="HTH_TETR_2"/>
    <property type="match status" value="1"/>
</dbReference>
<dbReference type="Proteomes" id="UP001059617">
    <property type="component" value="Chromosome"/>
</dbReference>
<accession>A0ABY5W8B9</accession>
<evidence type="ECO:0000313" key="6">
    <source>
        <dbReference type="EMBL" id="UWP85605.1"/>
    </source>
</evidence>
<dbReference type="SUPFAM" id="SSF48498">
    <property type="entry name" value="Tetracyclin repressor-like, C-terminal domain"/>
    <property type="match status" value="1"/>
</dbReference>
<protein>
    <submittedName>
        <fullName evidence="6">WHG domain-containing protein</fullName>
    </submittedName>
</protein>
<dbReference type="PANTHER" id="PTHR30055">
    <property type="entry name" value="HTH-TYPE TRANSCRIPTIONAL REGULATOR RUTR"/>
    <property type="match status" value="1"/>
</dbReference>
<gene>
    <name evidence="6" type="ORF">Dfulv_15720</name>
</gene>
<keyword evidence="3" id="KW-0804">Transcription</keyword>
<dbReference type="PANTHER" id="PTHR30055:SF239">
    <property type="entry name" value="TRANSCRIPTIONAL REGULATORY PROTEIN"/>
    <property type="match status" value="1"/>
</dbReference>
<organism evidence="6 7">
    <name type="scientific">Dactylosporangium fulvum</name>
    <dbReference type="NCBI Taxonomy" id="53359"/>
    <lineage>
        <taxon>Bacteria</taxon>
        <taxon>Bacillati</taxon>
        <taxon>Actinomycetota</taxon>
        <taxon>Actinomycetes</taxon>
        <taxon>Micromonosporales</taxon>
        <taxon>Micromonosporaceae</taxon>
        <taxon>Dactylosporangium</taxon>
    </lineage>
</organism>
<evidence type="ECO:0000313" key="7">
    <source>
        <dbReference type="Proteomes" id="UP001059617"/>
    </source>
</evidence>
<reference evidence="6" key="2">
    <citation type="submission" date="2022-09" db="EMBL/GenBank/DDBJ databases">
        <title>Biosynthetic gene clusters of Dactylosporangioum fulvum.</title>
        <authorList>
            <person name="Caradec T."/>
        </authorList>
    </citation>
    <scope>NUCLEOTIDE SEQUENCE</scope>
    <source>
        <strain evidence="6">NRRL B-16292</strain>
    </source>
</reference>
<evidence type="ECO:0000256" key="1">
    <source>
        <dbReference type="ARBA" id="ARBA00023015"/>
    </source>
</evidence>
<feature type="domain" description="HTH tetR-type" evidence="5">
    <location>
        <begin position="6"/>
        <end position="66"/>
    </location>
</feature>
<dbReference type="InterPro" id="IPR001647">
    <property type="entry name" value="HTH_TetR"/>
</dbReference>
<dbReference type="InterPro" id="IPR050109">
    <property type="entry name" value="HTH-type_TetR-like_transc_reg"/>
</dbReference>
<evidence type="ECO:0000256" key="4">
    <source>
        <dbReference type="PROSITE-ProRule" id="PRU00335"/>
    </source>
</evidence>
<evidence type="ECO:0000256" key="3">
    <source>
        <dbReference type="ARBA" id="ARBA00023163"/>
    </source>
</evidence>
<dbReference type="SUPFAM" id="SSF46689">
    <property type="entry name" value="Homeodomain-like"/>
    <property type="match status" value="1"/>
</dbReference>
<dbReference type="Gene3D" id="1.10.357.10">
    <property type="entry name" value="Tetracycline Repressor, domain 2"/>
    <property type="match status" value="1"/>
</dbReference>
<reference evidence="6" key="1">
    <citation type="submission" date="2021-04" db="EMBL/GenBank/DDBJ databases">
        <authorList>
            <person name="Hartkoorn R.C."/>
            <person name="Beaudoing E."/>
            <person name="Hot D."/>
        </authorList>
    </citation>
    <scope>NUCLEOTIDE SEQUENCE</scope>
    <source>
        <strain evidence="6">NRRL B-16292</strain>
    </source>
</reference>
<dbReference type="InterPro" id="IPR025996">
    <property type="entry name" value="MT1864/Rv1816-like_C"/>
</dbReference>
<feature type="DNA-binding region" description="H-T-H motif" evidence="4">
    <location>
        <begin position="29"/>
        <end position="48"/>
    </location>
</feature>
<dbReference type="Pfam" id="PF00440">
    <property type="entry name" value="TetR_N"/>
    <property type="match status" value="1"/>
</dbReference>
<evidence type="ECO:0000256" key="2">
    <source>
        <dbReference type="ARBA" id="ARBA00023125"/>
    </source>
</evidence>
<dbReference type="InterPro" id="IPR036271">
    <property type="entry name" value="Tet_transcr_reg_TetR-rel_C_sf"/>
</dbReference>
<sequence length="189" mass="20342">MPTPDRTSLEAIVQAGRDILESAGIAGLTMQAVADRVGVRAPSLYKRVRNRDDLVRLITEATVRDLGERLATIGAGTDPRRDLAELARAFRAFAHARPMGYQLIFAPRPDLGGPSTEALTRAIEPVMQVAVNLAGEHHALEAARTLTAWANGFISMELAGAFKLGGDIDQAYEFGIVRLTDALDGRPPN</sequence>
<dbReference type="RefSeq" id="WP_259863743.1">
    <property type="nucleotide sequence ID" value="NZ_BAAAST010000012.1"/>
</dbReference>
<dbReference type="Pfam" id="PF13305">
    <property type="entry name" value="TetR_C_33"/>
    <property type="match status" value="1"/>
</dbReference>
<dbReference type="InterPro" id="IPR009057">
    <property type="entry name" value="Homeodomain-like_sf"/>
</dbReference>
<dbReference type="Gene3D" id="1.10.10.60">
    <property type="entry name" value="Homeodomain-like"/>
    <property type="match status" value="1"/>
</dbReference>
<keyword evidence="2 4" id="KW-0238">DNA-binding</keyword>
<evidence type="ECO:0000259" key="5">
    <source>
        <dbReference type="PROSITE" id="PS50977"/>
    </source>
</evidence>
<name>A0ABY5W8B9_9ACTN</name>
<dbReference type="EMBL" id="CP073720">
    <property type="protein sequence ID" value="UWP85605.1"/>
    <property type="molecule type" value="Genomic_DNA"/>
</dbReference>
<proteinExistence type="predicted"/>